<dbReference type="InterPro" id="IPR009003">
    <property type="entry name" value="Peptidase_S1_PA"/>
</dbReference>
<protein>
    <submittedName>
        <fullName evidence="2">Peptidase S1 domain-containing protein</fullName>
    </submittedName>
</protein>
<accession>A0A914Q0E0</accession>
<evidence type="ECO:0000313" key="2">
    <source>
        <dbReference type="WBParaSite" id="PDA_v2.g22265.t1"/>
    </source>
</evidence>
<reference evidence="2" key="1">
    <citation type="submission" date="2022-11" db="UniProtKB">
        <authorList>
            <consortium name="WormBaseParasite"/>
        </authorList>
    </citation>
    <scope>IDENTIFICATION</scope>
</reference>
<keyword evidence="1" id="KW-1185">Reference proteome</keyword>
<proteinExistence type="predicted"/>
<dbReference type="Gene3D" id="2.40.10.10">
    <property type="entry name" value="Trypsin-like serine proteases"/>
    <property type="match status" value="1"/>
</dbReference>
<dbReference type="WBParaSite" id="PDA_v2.g22265.t1">
    <property type="protein sequence ID" value="PDA_v2.g22265.t1"/>
    <property type="gene ID" value="PDA_v2.g22265"/>
</dbReference>
<dbReference type="Proteomes" id="UP000887578">
    <property type="component" value="Unplaced"/>
</dbReference>
<dbReference type="SUPFAM" id="SSF50494">
    <property type="entry name" value="Trypsin-like serine proteases"/>
    <property type="match status" value="1"/>
</dbReference>
<sequence length="197" mass="22338">MLCYICAEDVLEKCECGLSSHFFEERSFGSFPHSFPFSGQIRVSFTCNIGNKSEKKVKKCSAIIIDEKFIISAKHYVLYDPTDFGDNCQTTYAEDERNSQIVNGESYHVKTNISFLATSNVTEVNEENLFTIENIFPLTEQYNSLELVMLELSENMTFSMDLRAACIYGGYTPKTGDVLRFAGFGRVVDGKFTLCYK</sequence>
<name>A0A914Q0E0_9BILA</name>
<organism evidence="1 2">
    <name type="scientific">Panagrolaimus davidi</name>
    <dbReference type="NCBI Taxonomy" id="227884"/>
    <lineage>
        <taxon>Eukaryota</taxon>
        <taxon>Metazoa</taxon>
        <taxon>Ecdysozoa</taxon>
        <taxon>Nematoda</taxon>
        <taxon>Chromadorea</taxon>
        <taxon>Rhabditida</taxon>
        <taxon>Tylenchina</taxon>
        <taxon>Panagrolaimomorpha</taxon>
        <taxon>Panagrolaimoidea</taxon>
        <taxon>Panagrolaimidae</taxon>
        <taxon>Panagrolaimus</taxon>
    </lineage>
</organism>
<dbReference type="AlphaFoldDB" id="A0A914Q0E0"/>
<dbReference type="InterPro" id="IPR043504">
    <property type="entry name" value="Peptidase_S1_PA_chymotrypsin"/>
</dbReference>
<evidence type="ECO:0000313" key="1">
    <source>
        <dbReference type="Proteomes" id="UP000887578"/>
    </source>
</evidence>